<dbReference type="STRING" id="338966.Ppro_1043"/>
<dbReference type="Pfam" id="PF08240">
    <property type="entry name" value="ADH_N"/>
    <property type="match status" value="1"/>
</dbReference>
<protein>
    <submittedName>
        <fullName evidence="9">Alcohol dehydrogenase GroES domain protein</fullName>
    </submittedName>
</protein>
<dbReference type="KEGG" id="ppd:Ppro_1043"/>
<evidence type="ECO:0000313" key="10">
    <source>
        <dbReference type="Proteomes" id="UP000006732"/>
    </source>
</evidence>
<evidence type="ECO:0000256" key="4">
    <source>
        <dbReference type="ARBA" id="ARBA00022833"/>
    </source>
</evidence>
<comment type="cofactor">
    <cofactor evidence="1 6">
        <name>Zn(2+)</name>
        <dbReference type="ChEBI" id="CHEBI:29105"/>
    </cofactor>
</comment>
<dbReference type="InterPro" id="IPR011032">
    <property type="entry name" value="GroES-like_sf"/>
</dbReference>
<dbReference type="GO" id="GO:0016491">
    <property type="term" value="F:oxidoreductase activity"/>
    <property type="evidence" value="ECO:0007669"/>
    <property type="project" value="UniProtKB-KW"/>
</dbReference>
<dbReference type="PANTHER" id="PTHR43161">
    <property type="entry name" value="SORBITOL DEHYDROGENASE"/>
    <property type="match status" value="1"/>
</dbReference>
<dbReference type="SUPFAM" id="SSF50129">
    <property type="entry name" value="GroES-like"/>
    <property type="match status" value="1"/>
</dbReference>
<evidence type="ECO:0000259" key="7">
    <source>
        <dbReference type="Pfam" id="PF00107"/>
    </source>
</evidence>
<gene>
    <name evidence="9" type="ordered locus">Ppro_1043</name>
</gene>
<feature type="domain" description="Alcohol dehydrogenase-like N-terminal" evidence="8">
    <location>
        <begin position="25"/>
        <end position="143"/>
    </location>
</feature>
<accession>A1AMU8</accession>
<dbReference type="Gene3D" id="3.90.180.10">
    <property type="entry name" value="Medium-chain alcohol dehydrogenases, catalytic domain"/>
    <property type="match status" value="1"/>
</dbReference>
<keyword evidence="4 6" id="KW-0862">Zinc</keyword>
<dbReference type="PROSITE" id="PS00059">
    <property type="entry name" value="ADH_ZINC"/>
    <property type="match status" value="1"/>
</dbReference>
<evidence type="ECO:0000313" key="9">
    <source>
        <dbReference type="EMBL" id="ABK98668.1"/>
    </source>
</evidence>
<dbReference type="InterPro" id="IPR002328">
    <property type="entry name" value="ADH_Zn_CS"/>
</dbReference>
<dbReference type="GO" id="GO:0008270">
    <property type="term" value="F:zinc ion binding"/>
    <property type="evidence" value="ECO:0007669"/>
    <property type="project" value="InterPro"/>
</dbReference>
<evidence type="ECO:0000256" key="3">
    <source>
        <dbReference type="ARBA" id="ARBA00022723"/>
    </source>
</evidence>
<dbReference type="eggNOG" id="COG1063">
    <property type="taxonomic scope" value="Bacteria"/>
</dbReference>
<dbReference type="Gene3D" id="3.40.50.720">
    <property type="entry name" value="NAD(P)-binding Rossmann-like Domain"/>
    <property type="match status" value="1"/>
</dbReference>
<dbReference type="OrthoDB" id="9774952at2"/>
<dbReference type="Proteomes" id="UP000006732">
    <property type="component" value="Chromosome"/>
</dbReference>
<evidence type="ECO:0000256" key="2">
    <source>
        <dbReference type="ARBA" id="ARBA00008072"/>
    </source>
</evidence>
<evidence type="ECO:0000256" key="1">
    <source>
        <dbReference type="ARBA" id="ARBA00001947"/>
    </source>
</evidence>
<dbReference type="PANTHER" id="PTHR43161:SF26">
    <property type="entry name" value="GALACTITOL 1-PHOSPHATE 5-DEHYDROGENASE"/>
    <property type="match status" value="1"/>
</dbReference>
<dbReference type="InterPro" id="IPR013154">
    <property type="entry name" value="ADH-like_N"/>
</dbReference>
<dbReference type="InterPro" id="IPR013149">
    <property type="entry name" value="ADH-like_C"/>
</dbReference>
<proteinExistence type="inferred from homology"/>
<keyword evidence="10" id="KW-1185">Reference proteome</keyword>
<dbReference type="CDD" id="cd08233">
    <property type="entry name" value="butanediol_DH_like"/>
    <property type="match status" value="1"/>
</dbReference>
<organism evidence="9 10">
    <name type="scientific">Pelobacter propionicus (strain DSM 2379 / NBRC 103807 / OttBd1)</name>
    <dbReference type="NCBI Taxonomy" id="338966"/>
    <lineage>
        <taxon>Bacteria</taxon>
        <taxon>Pseudomonadati</taxon>
        <taxon>Thermodesulfobacteriota</taxon>
        <taxon>Desulfuromonadia</taxon>
        <taxon>Desulfuromonadales</taxon>
        <taxon>Desulfuromonadaceae</taxon>
        <taxon>Pelobacter</taxon>
    </lineage>
</organism>
<evidence type="ECO:0000259" key="8">
    <source>
        <dbReference type="Pfam" id="PF08240"/>
    </source>
</evidence>
<dbReference type="Pfam" id="PF00107">
    <property type="entry name" value="ADH_zinc_N"/>
    <property type="match status" value="1"/>
</dbReference>
<dbReference type="AlphaFoldDB" id="A1AMU8"/>
<dbReference type="InterPro" id="IPR036291">
    <property type="entry name" value="NAD(P)-bd_dom_sf"/>
</dbReference>
<name>A1AMU8_PELPD</name>
<dbReference type="SUPFAM" id="SSF51735">
    <property type="entry name" value="NAD(P)-binding Rossmann-fold domains"/>
    <property type="match status" value="1"/>
</dbReference>
<evidence type="ECO:0000256" key="6">
    <source>
        <dbReference type="RuleBase" id="RU361277"/>
    </source>
</evidence>
<feature type="domain" description="Alcohol dehydrogenase-like C-terminal" evidence="7">
    <location>
        <begin position="183"/>
        <end position="311"/>
    </location>
</feature>
<sequence>MKAAKWYAKKDIRVENVPEPAAPKAGEVKIKVAWFGICGSDLHEYLAGPIFIPTENHPLTGAKAPLILGHEFTGTVVAVGAGVNNVKVGDLVAPDACQHCGECLPCRMGNYNVCEKLAFTGLMADGAFAEYVNVPAELCYVLPPNFDPQAGAVIEPLATGFKAVRLAGSLMGATVVVFGAGTIGLGTLMCVKASGAAQIIVVEMSAARKKLAKECGADIILDPKECDVVAEVKRLSPEGTGADVSFECIGNKFTGPQAIDVLHNCGKAVIVGIFEEPSSFNFFSLSATDKVVIGTLAYTIDDFAGVAKLLASGKIKAEPMITGKISLDDIVDKGFEELVNNKDAHIKIIVSPT</sequence>
<evidence type="ECO:0000256" key="5">
    <source>
        <dbReference type="ARBA" id="ARBA00023002"/>
    </source>
</evidence>
<reference evidence="9 10" key="1">
    <citation type="submission" date="2006-10" db="EMBL/GenBank/DDBJ databases">
        <title>Complete sequence of chromosome of Pelobacter propionicus DSM 2379.</title>
        <authorList>
            <consortium name="US DOE Joint Genome Institute"/>
            <person name="Copeland A."/>
            <person name="Lucas S."/>
            <person name="Lapidus A."/>
            <person name="Barry K."/>
            <person name="Detter J.C."/>
            <person name="Glavina del Rio T."/>
            <person name="Hammon N."/>
            <person name="Israni S."/>
            <person name="Dalin E."/>
            <person name="Tice H."/>
            <person name="Pitluck S."/>
            <person name="Saunders E."/>
            <person name="Brettin T."/>
            <person name="Bruce D."/>
            <person name="Han C."/>
            <person name="Tapia R."/>
            <person name="Schmutz J."/>
            <person name="Larimer F."/>
            <person name="Land M."/>
            <person name="Hauser L."/>
            <person name="Kyrpides N."/>
            <person name="Kim E."/>
            <person name="Lovley D."/>
            <person name="Richardson P."/>
        </authorList>
    </citation>
    <scope>NUCLEOTIDE SEQUENCE [LARGE SCALE GENOMIC DNA]</scope>
    <source>
        <strain evidence="10">DSM 2379 / NBRC 103807 / OttBd1</strain>
    </source>
</reference>
<dbReference type="RefSeq" id="WP_011734972.1">
    <property type="nucleotide sequence ID" value="NC_008609.1"/>
</dbReference>
<keyword evidence="3 6" id="KW-0479">Metal-binding</keyword>
<comment type="similarity">
    <text evidence="2 6">Belongs to the zinc-containing alcohol dehydrogenase family.</text>
</comment>
<dbReference type="EMBL" id="CP000482">
    <property type="protein sequence ID" value="ABK98668.1"/>
    <property type="molecule type" value="Genomic_DNA"/>
</dbReference>
<dbReference type="HOGENOM" id="CLU_026673_11_0_7"/>
<keyword evidence="5" id="KW-0560">Oxidoreductase</keyword>